<dbReference type="RefSeq" id="WP_170203047.1">
    <property type="nucleotide sequence ID" value="NZ_CP051685.1"/>
</dbReference>
<dbReference type="KEGG" id="mfy:HH212_14065"/>
<evidence type="ECO:0000259" key="2">
    <source>
        <dbReference type="Pfam" id="PF26002"/>
    </source>
</evidence>
<evidence type="ECO:0000256" key="1">
    <source>
        <dbReference type="SAM" id="Coils"/>
    </source>
</evidence>
<keyword evidence="4" id="KW-1185">Reference proteome</keyword>
<reference evidence="3 4" key="1">
    <citation type="submission" date="2020-04" db="EMBL/GenBank/DDBJ databases">
        <title>Genome sequencing of novel species.</title>
        <authorList>
            <person name="Heo J."/>
            <person name="Kim S.-J."/>
            <person name="Kim J.-S."/>
            <person name="Hong S.-B."/>
            <person name="Kwon S.-W."/>
        </authorList>
    </citation>
    <scope>NUCLEOTIDE SEQUENCE [LARGE SCALE GENOMIC DNA]</scope>
    <source>
        <strain evidence="3 4">GN2-R2</strain>
    </source>
</reference>
<proteinExistence type="predicted"/>
<feature type="coiled-coil region" evidence="1">
    <location>
        <begin position="77"/>
        <end position="123"/>
    </location>
</feature>
<dbReference type="EMBL" id="CP051685">
    <property type="protein sequence ID" value="QJE01018.1"/>
    <property type="molecule type" value="Genomic_DNA"/>
</dbReference>
<sequence>MTLLFVGIMVTAISFLAMARYARRETVSGQIVPKAGAIRVNPAIAGIAERVLVKEGEFVRAGQAIAVIASHQALKSGQNLERELKSVQDMQQQALQRQTRARLQQIGEQVEELARRRDGLLADVARCADLERLLGRRLALQRDTYAAQKSLADKGMISAAALRQQEDAVLNLQQQGEQARRDRALQQNQIDQVAHQLRRLHAEAELARSEADSARGELLAHQLNSDAQLAASVAAPVAGYVTAISAHEGASVTADQTIAVIVPAAGKADEVALEAELWAPSRAIGFVKPGARVRLMYDAFPFHTFGAAAGTVVDVAGSPLLPKEIPLPLEPREALFRVRVAVRHGKLDAYGQQWPLAPGMRLNADLVLEERSLLDLLFEPVRVAGKRFLD</sequence>
<organism evidence="3 4">
    <name type="scientific">Massilia forsythiae</name>
    <dbReference type="NCBI Taxonomy" id="2728020"/>
    <lineage>
        <taxon>Bacteria</taxon>
        <taxon>Pseudomonadati</taxon>
        <taxon>Pseudomonadota</taxon>
        <taxon>Betaproteobacteria</taxon>
        <taxon>Burkholderiales</taxon>
        <taxon>Oxalobacteraceae</taxon>
        <taxon>Telluria group</taxon>
        <taxon>Massilia</taxon>
    </lineage>
</organism>
<feature type="coiled-coil region" evidence="1">
    <location>
        <begin position="162"/>
        <end position="217"/>
    </location>
</feature>
<dbReference type="PANTHER" id="PTHR30386:SF28">
    <property type="entry name" value="EXPORTED PROTEIN"/>
    <property type="match status" value="1"/>
</dbReference>
<evidence type="ECO:0000313" key="3">
    <source>
        <dbReference type="EMBL" id="QJE01018.1"/>
    </source>
</evidence>
<dbReference type="Proteomes" id="UP000502415">
    <property type="component" value="Chromosome"/>
</dbReference>
<keyword evidence="1" id="KW-0175">Coiled coil</keyword>
<name>A0A7Z2ZSY8_9BURK</name>
<accession>A0A7Z2ZSY8</accession>
<dbReference type="Gene3D" id="2.40.50.100">
    <property type="match status" value="2"/>
</dbReference>
<dbReference type="PANTHER" id="PTHR30386">
    <property type="entry name" value="MEMBRANE FUSION SUBUNIT OF EMRAB-TOLC MULTIDRUG EFFLUX PUMP"/>
    <property type="match status" value="1"/>
</dbReference>
<evidence type="ECO:0000313" key="4">
    <source>
        <dbReference type="Proteomes" id="UP000502415"/>
    </source>
</evidence>
<dbReference type="Pfam" id="PF26002">
    <property type="entry name" value="Beta-barrel_AprE"/>
    <property type="match status" value="1"/>
</dbReference>
<dbReference type="InterPro" id="IPR050739">
    <property type="entry name" value="MFP"/>
</dbReference>
<dbReference type="PRINTS" id="PR01490">
    <property type="entry name" value="RTXTOXIND"/>
</dbReference>
<protein>
    <submittedName>
        <fullName evidence="3">HlyD family efflux transporter periplasmic adaptor subunit</fullName>
    </submittedName>
</protein>
<dbReference type="InterPro" id="IPR058982">
    <property type="entry name" value="Beta-barrel_AprE"/>
</dbReference>
<gene>
    <name evidence="3" type="ORF">HH212_14065</name>
</gene>
<feature type="domain" description="AprE-like beta-barrel" evidence="2">
    <location>
        <begin position="280"/>
        <end position="367"/>
    </location>
</feature>
<dbReference type="AlphaFoldDB" id="A0A7Z2ZSY8"/>